<feature type="transmembrane region" description="Helical" evidence="6">
    <location>
        <begin position="209"/>
        <end position="231"/>
    </location>
</feature>
<evidence type="ECO:0000256" key="3">
    <source>
        <dbReference type="ARBA" id="ARBA00022692"/>
    </source>
</evidence>
<dbReference type="PANTHER" id="PTHR31218">
    <property type="entry name" value="WAT1-RELATED PROTEIN"/>
    <property type="match status" value="1"/>
</dbReference>
<sequence>MREWGVVALLLSIEFLDVIVYTLSKAAMKKGMNDFVFVMYSNAFASCLLLPLTLFFHSSKRAPPPLTFSVVVQIFVNGLLSCSVQMLRFFGIGFSSPTLATAMSDLIPAFTFILAIFFRMEKLDWKTNSTRAKSIGTFVSITGALTITLYRGQAIINNHPSNKLFPKNLVSSENFDWVIGAVLLAGHSFVLSLLFIVQTWIIRNYPAELMVVLIRGILVALLSVPASLISAKDPKALRLGFDVQLIAIICQAIFSVSFRSVVHIWVMGKKGPLYVAMFKPIGIVFAAIMGISFLGDSLYIGSVLGAAIVVIGFYGVLWGKSQEKTKEESEDLTMESSLPVAPLLQNKRMEE</sequence>
<feature type="domain" description="EamA" evidence="8">
    <location>
        <begin position="11"/>
        <end position="147"/>
    </location>
</feature>
<evidence type="ECO:0000256" key="6">
    <source>
        <dbReference type="RuleBase" id="RU363077"/>
    </source>
</evidence>
<evidence type="ECO:0000259" key="8">
    <source>
        <dbReference type="Pfam" id="PF00892"/>
    </source>
</evidence>
<dbReference type="AlphaFoldDB" id="A0A3Q0EK84"/>
<dbReference type="InterPro" id="IPR037185">
    <property type="entry name" value="EmrE-like"/>
</dbReference>
<protein>
    <recommendedName>
        <fullName evidence="6">WAT1-related protein</fullName>
    </recommendedName>
</protein>
<feature type="transmembrane region" description="Helical" evidence="6">
    <location>
        <begin position="35"/>
        <end position="56"/>
    </location>
</feature>
<evidence type="ECO:0000313" key="10">
    <source>
        <dbReference type="RefSeq" id="XP_022632075.1"/>
    </source>
</evidence>
<dbReference type="OrthoDB" id="1746609at2759"/>
<dbReference type="GeneID" id="106778888"/>
<keyword evidence="4 6" id="KW-1133">Transmembrane helix</keyword>
<proteinExistence type="inferred from homology"/>
<evidence type="ECO:0000256" key="1">
    <source>
        <dbReference type="ARBA" id="ARBA00004141"/>
    </source>
</evidence>
<keyword evidence="5 6" id="KW-0472">Membrane</keyword>
<dbReference type="SUPFAM" id="SSF103481">
    <property type="entry name" value="Multidrug resistance efflux transporter EmrE"/>
    <property type="match status" value="1"/>
</dbReference>
<name>A0A3Q0EK84_VIGRR</name>
<feature type="transmembrane region" description="Helical" evidence="6">
    <location>
        <begin position="299"/>
        <end position="317"/>
    </location>
</feature>
<evidence type="ECO:0000256" key="5">
    <source>
        <dbReference type="ARBA" id="ARBA00023136"/>
    </source>
</evidence>
<accession>A0A3Q0EK84</accession>
<dbReference type="Proteomes" id="UP000087766">
    <property type="component" value="Unplaced"/>
</dbReference>
<feature type="transmembrane region" description="Helical" evidence="6">
    <location>
        <begin position="273"/>
        <end position="293"/>
    </location>
</feature>
<feature type="transmembrane region" description="Helical" evidence="6">
    <location>
        <begin position="243"/>
        <end position="266"/>
    </location>
</feature>
<organism evidence="9 10">
    <name type="scientific">Vigna radiata var. radiata</name>
    <name type="common">Mung bean</name>
    <name type="synonym">Phaseolus aureus</name>
    <dbReference type="NCBI Taxonomy" id="3916"/>
    <lineage>
        <taxon>Eukaryota</taxon>
        <taxon>Viridiplantae</taxon>
        <taxon>Streptophyta</taxon>
        <taxon>Embryophyta</taxon>
        <taxon>Tracheophyta</taxon>
        <taxon>Spermatophyta</taxon>
        <taxon>Magnoliopsida</taxon>
        <taxon>eudicotyledons</taxon>
        <taxon>Gunneridae</taxon>
        <taxon>Pentapetalae</taxon>
        <taxon>rosids</taxon>
        <taxon>fabids</taxon>
        <taxon>Fabales</taxon>
        <taxon>Fabaceae</taxon>
        <taxon>Papilionoideae</taxon>
        <taxon>50 kb inversion clade</taxon>
        <taxon>NPAAA clade</taxon>
        <taxon>indigoferoid/millettioid clade</taxon>
        <taxon>Phaseoleae</taxon>
        <taxon>Vigna</taxon>
    </lineage>
</organism>
<dbReference type="RefSeq" id="XP_022632075.1">
    <property type="nucleotide sequence ID" value="XM_022776354.1"/>
</dbReference>
<comment type="subcellular location">
    <subcellularLocation>
        <location evidence="1 6">Membrane</location>
        <topology evidence="1 6">Multi-pass membrane protein</topology>
    </subcellularLocation>
</comment>
<feature type="region of interest" description="Disordered" evidence="7">
    <location>
        <begin position="328"/>
        <end position="351"/>
    </location>
</feature>
<evidence type="ECO:0000256" key="4">
    <source>
        <dbReference type="ARBA" id="ARBA00022989"/>
    </source>
</evidence>
<keyword evidence="9" id="KW-1185">Reference proteome</keyword>
<dbReference type="InterPro" id="IPR030184">
    <property type="entry name" value="WAT1-related"/>
</dbReference>
<dbReference type="Pfam" id="PF00892">
    <property type="entry name" value="EamA"/>
    <property type="match status" value="1"/>
</dbReference>
<dbReference type="STRING" id="3916.A0A3Q0EK84"/>
<feature type="transmembrane region" description="Helical" evidence="6">
    <location>
        <begin position="177"/>
        <end position="197"/>
    </location>
</feature>
<evidence type="ECO:0000313" key="9">
    <source>
        <dbReference type="Proteomes" id="UP000087766"/>
    </source>
</evidence>
<dbReference type="GO" id="GO:0022857">
    <property type="term" value="F:transmembrane transporter activity"/>
    <property type="evidence" value="ECO:0007669"/>
    <property type="project" value="InterPro"/>
</dbReference>
<gene>
    <name evidence="10" type="primary">LOC106778888</name>
</gene>
<feature type="transmembrane region" description="Helical" evidence="6">
    <location>
        <begin position="99"/>
        <end position="118"/>
    </location>
</feature>
<dbReference type="InterPro" id="IPR000620">
    <property type="entry name" value="EamA_dom"/>
</dbReference>
<reference evidence="10" key="1">
    <citation type="submission" date="2025-08" db="UniProtKB">
        <authorList>
            <consortium name="RefSeq"/>
        </authorList>
    </citation>
    <scope>IDENTIFICATION</scope>
    <source>
        <tissue evidence="10">Leaf</tissue>
    </source>
</reference>
<evidence type="ECO:0000256" key="2">
    <source>
        <dbReference type="ARBA" id="ARBA00007635"/>
    </source>
</evidence>
<evidence type="ECO:0000256" key="7">
    <source>
        <dbReference type="SAM" id="MobiDB-lite"/>
    </source>
</evidence>
<comment type="similarity">
    <text evidence="2 6">Belongs to the drug/metabolite transporter (DMT) superfamily. Plant drug/metabolite exporter (P-DME) (TC 2.A.7.4) family.</text>
</comment>
<keyword evidence="3 6" id="KW-0812">Transmembrane</keyword>
<feature type="transmembrane region" description="Helical" evidence="6">
    <location>
        <begin position="6"/>
        <end position="23"/>
    </location>
</feature>
<dbReference type="GO" id="GO:0016020">
    <property type="term" value="C:membrane"/>
    <property type="evidence" value="ECO:0007669"/>
    <property type="project" value="UniProtKB-SubCell"/>
</dbReference>